<comment type="similarity">
    <text evidence="7">Belongs to the purine/pyrimidine phosphoribosyltransferase family. PyrE subfamily.</text>
</comment>
<gene>
    <name evidence="7 9" type="primary">pyrE</name>
    <name evidence="9" type="ordered locus">NRI_0515</name>
</gene>
<comment type="subunit">
    <text evidence="7">Homodimer.</text>
</comment>
<dbReference type="PANTHER" id="PTHR19278:SF9">
    <property type="entry name" value="URIDINE 5'-MONOPHOSPHATE SYNTHASE"/>
    <property type="match status" value="1"/>
</dbReference>
<reference evidence="9 10" key="1">
    <citation type="journal article" date="2009" name="Nucleic Acids Res.">
        <title>Analysis of complete genome sequence of Neorickettsia risticii: causative agent of Potomac horse fever.</title>
        <authorList>
            <person name="Lin M."/>
            <person name="Zhang C."/>
            <person name="Gibson K."/>
            <person name="Rikihisa Y."/>
        </authorList>
    </citation>
    <scope>NUCLEOTIDE SEQUENCE [LARGE SCALE GENOMIC DNA]</scope>
    <source>
        <strain evidence="9 10">Illinois</strain>
    </source>
</reference>
<sequence length="207" mass="22666">MGVSNKGQVEEEALLDELYNSGAILKGHFLLSSGLHSDTYIQCALLLQNPRRTFKFASALVQLIPEKIKSAIDLIVAPALGGLIIGYEVARLLDKDFVFFERFNGELTLRRGFKVESKQNVLLIEDVVTTAGSSIDVIQKIHDRGASVIFAASIIDRSGGAAEERFKKHSCEFLSVVKLSCITFDTANIPKELSNVPCIRPGSNNLN</sequence>
<keyword evidence="4 7" id="KW-0808">Transferase</keyword>
<dbReference type="InterPro" id="IPR029057">
    <property type="entry name" value="PRTase-like"/>
</dbReference>
<comment type="cofactor">
    <cofactor evidence="7">
        <name>Mg(2+)</name>
        <dbReference type="ChEBI" id="CHEBI:18420"/>
    </cofactor>
</comment>
<evidence type="ECO:0000256" key="1">
    <source>
        <dbReference type="ARBA" id="ARBA00004889"/>
    </source>
</evidence>
<dbReference type="AlphaFoldDB" id="C6V529"/>
<dbReference type="PANTHER" id="PTHR19278">
    <property type="entry name" value="OROTATE PHOSPHORIBOSYLTRANSFERASE"/>
    <property type="match status" value="1"/>
</dbReference>
<dbReference type="NCBIfam" id="TIGR01367">
    <property type="entry name" value="pyrE_Therm"/>
    <property type="match status" value="1"/>
</dbReference>
<comment type="pathway">
    <text evidence="1 7">Pyrimidine metabolism; UMP biosynthesis via de novo pathway; UMP from orotate: step 1/2.</text>
</comment>
<dbReference type="CDD" id="cd06223">
    <property type="entry name" value="PRTases_typeI"/>
    <property type="match status" value="1"/>
</dbReference>
<keyword evidence="5 7" id="KW-0460">Magnesium</keyword>
<dbReference type="RefSeq" id="WP_015816381.1">
    <property type="nucleotide sequence ID" value="NC_013009.1"/>
</dbReference>
<dbReference type="Pfam" id="PF00156">
    <property type="entry name" value="Pribosyltran"/>
    <property type="match status" value="1"/>
</dbReference>
<dbReference type="Proteomes" id="UP000001627">
    <property type="component" value="Chromosome"/>
</dbReference>
<comment type="caution">
    <text evidence="7">Lacks conserved residue(s) required for the propagation of feature annotation.</text>
</comment>
<evidence type="ECO:0000313" key="9">
    <source>
        <dbReference type="EMBL" id="ACT69494.1"/>
    </source>
</evidence>
<dbReference type="EC" id="2.4.2.10" evidence="2 7"/>
<comment type="function">
    <text evidence="7">Catalyzes the transfer of a ribosyl phosphate group from 5-phosphoribose 1-diphosphate to orotate, leading to the formation of orotidine monophosphate (OMP).</text>
</comment>
<keyword evidence="6 7" id="KW-0665">Pyrimidine biosynthesis</keyword>
<proteinExistence type="inferred from homology"/>
<dbReference type="UniPathway" id="UPA00070">
    <property type="reaction ID" value="UER00119"/>
</dbReference>
<protein>
    <recommendedName>
        <fullName evidence="2 7">Orotate phosphoribosyltransferase</fullName>
        <shortName evidence="7">OPRT</shortName>
        <shortName evidence="7">OPRTase</shortName>
        <ecNumber evidence="2 7">2.4.2.10</ecNumber>
    </recommendedName>
</protein>
<dbReference type="HOGENOM" id="CLU_074878_3_0_5"/>
<dbReference type="GO" id="GO:0019856">
    <property type="term" value="P:pyrimidine nucleobase biosynthetic process"/>
    <property type="evidence" value="ECO:0007669"/>
    <property type="project" value="InterPro"/>
</dbReference>
<dbReference type="InterPro" id="IPR023031">
    <property type="entry name" value="OPRT"/>
</dbReference>
<feature type="binding site" description="in other chain" evidence="7">
    <location>
        <begin position="125"/>
        <end position="133"/>
    </location>
    <ligand>
        <name>5-phospho-alpha-D-ribose 1-diphosphate</name>
        <dbReference type="ChEBI" id="CHEBI:58017"/>
        <note>ligand shared between dimeric partners</note>
    </ligand>
</feature>
<keyword evidence="10" id="KW-1185">Reference proteome</keyword>
<feature type="binding site" evidence="7">
    <location>
        <position position="102"/>
    </location>
    <ligand>
        <name>5-phospho-alpha-D-ribose 1-diphosphate</name>
        <dbReference type="ChEBI" id="CHEBI:58017"/>
        <note>ligand shared between dimeric partners</note>
    </ligand>
</feature>
<evidence type="ECO:0000256" key="2">
    <source>
        <dbReference type="ARBA" id="ARBA00011971"/>
    </source>
</evidence>
<dbReference type="SUPFAM" id="SSF53271">
    <property type="entry name" value="PRTase-like"/>
    <property type="match status" value="1"/>
</dbReference>
<evidence type="ECO:0000256" key="5">
    <source>
        <dbReference type="ARBA" id="ARBA00022842"/>
    </source>
</evidence>
<dbReference type="eggNOG" id="COG0461">
    <property type="taxonomic scope" value="Bacteria"/>
</dbReference>
<evidence type="ECO:0000256" key="6">
    <source>
        <dbReference type="ARBA" id="ARBA00022975"/>
    </source>
</evidence>
<evidence type="ECO:0000259" key="8">
    <source>
        <dbReference type="Pfam" id="PF00156"/>
    </source>
</evidence>
<evidence type="ECO:0000256" key="3">
    <source>
        <dbReference type="ARBA" id="ARBA00022676"/>
    </source>
</evidence>
<feature type="binding site" evidence="7">
    <location>
        <position position="157"/>
    </location>
    <ligand>
        <name>orotate</name>
        <dbReference type="ChEBI" id="CHEBI:30839"/>
    </ligand>
</feature>
<name>C6V529_NEORI</name>
<dbReference type="STRING" id="434131.NRI_0515"/>
<organism evidence="9 10">
    <name type="scientific">Neorickettsia risticii (strain Illinois)</name>
    <dbReference type="NCBI Taxonomy" id="434131"/>
    <lineage>
        <taxon>Bacteria</taxon>
        <taxon>Pseudomonadati</taxon>
        <taxon>Pseudomonadota</taxon>
        <taxon>Alphaproteobacteria</taxon>
        <taxon>Rickettsiales</taxon>
        <taxon>Anaplasmataceae</taxon>
        <taxon>Neorickettsia</taxon>
    </lineage>
</organism>
<evidence type="ECO:0000256" key="7">
    <source>
        <dbReference type="HAMAP-Rule" id="MF_01208"/>
    </source>
</evidence>
<dbReference type="GO" id="GO:0044205">
    <property type="term" value="P:'de novo' UMP biosynthetic process"/>
    <property type="evidence" value="ECO:0007669"/>
    <property type="project" value="UniProtKB-UniRule"/>
</dbReference>
<feature type="domain" description="Phosphoribosyltransferase" evidence="8">
    <location>
        <begin position="46"/>
        <end position="171"/>
    </location>
</feature>
<accession>C6V529</accession>
<dbReference type="Gene3D" id="3.40.50.2020">
    <property type="match status" value="1"/>
</dbReference>
<dbReference type="InterPro" id="IPR006273">
    <property type="entry name" value="Orotate_PRibTrfase_bac"/>
</dbReference>
<keyword evidence="3 7" id="KW-0328">Glycosyltransferase</keyword>
<dbReference type="InterPro" id="IPR000836">
    <property type="entry name" value="PRTase_dom"/>
</dbReference>
<evidence type="ECO:0000313" key="10">
    <source>
        <dbReference type="Proteomes" id="UP000001627"/>
    </source>
</evidence>
<dbReference type="GO" id="GO:0000287">
    <property type="term" value="F:magnesium ion binding"/>
    <property type="evidence" value="ECO:0007669"/>
    <property type="project" value="UniProtKB-UniRule"/>
</dbReference>
<dbReference type="KEGG" id="nri:NRI_0515"/>
<dbReference type="EMBL" id="CP001431">
    <property type="protein sequence ID" value="ACT69494.1"/>
    <property type="molecule type" value="Genomic_DNA"/>
</dbReference>
<dbReference type="OrthoDB" id="9783570at2"/>
<dbReference type="GO" id="GO:0004588">
    <property type="term" value="F:orotate phosphoribosyltransferase activity"/>
    <property type="evidence" value="ECO:0007669"/>
    <property type="project" value="UniProtKB-UniRule"/>
</dbReference>
<comment type="catalytic activity">
    <reaction evidence="7">
        <text>orotidine 5'-phosphate + diphosphate = orotate + 5-phospho-alpha-D-ribose 1-diphosphate</text>
        <dbReference type="Rhea" id="RHEA:10380"/>
        <dbReference type="ChEBI" id="CHEBI:30839"/>
        <dbReference type="ChEBI" id="CHEBI:33019"/>
        <dbReference type="ChEBI" id="CHEBI:57538"/>
        <dbReference type="ChEBI" id="CHEBI:58017"/>
        <dbReference type="EC" id="2.4.2.10"/>
    </reaction>
</comment>
<evidence type="ECO:0000256" key="4">
    <source>
        <dbReference type="ARBA" id="ARBA00022679"/>
    </source>
</evidence>
<feature type="binding site" evidence="7">
    <location>
        <position position="129"/>
    </location>
    <ligand>
        <name>orotate</name>
        <dbReference type="ChEBI" id="CHEBI:30839"/>
    </ligand>
</feature>
<dbReference type="HAMAP" id="MF_01208">
    <property type="entry name" value="PyrE"/>
    <property type="match status" value="1"/>
</dbReference>